<evidence type="ECO:0000256" key="10">
    <source>
        <dbReference type="ARBA" id="ARBA00023098"/>
    </source>
</evidence>
<proteinExistence type="inferred from homology"/>
<gene>
    <name evidence="17" type="primary">fadD</name>
    <name evidence="17" type="ORF">AQUSIP_13670</name>
</gene>
<dbReference type="PANTHER" id="PTHR43767">
    <property type="entry name" value="LONG-CHAIN-FATTY-ACID--COA LIGASE"/>
    <property type="match status" value="1"/>
</dbReference>
<evidence type="ECO:0000313" key="18">
    <source>
        <dbReference type="Proteomes" id="UP000324194"/>
    </source>
</evidence>
<keyword evidence="11" id="KW-0472">Membrane</keyword>
<dbReference type="Gene3D" id="3.40.50.980">
    <property type="match status" value="2"/>
</dbReference>
<dbReference type="InterPro" id="IPR050237">
    <property type="entry name" value="ATP-dep_AMP-bd_enzyme"/>
</dbReference>
<dbReference type="GO" id="GO:0004467">
    <property type="term" value="F:long-chain fatty acid-CoA ligase activity"/>
    <property type="evidence" value="ECO:0007669"/>
    <property type="project" value="UniProtKB-EC"/>
</dbReference>
<dbReference type="InterPro" id="IPR025110">
    <property type="entry name" value="AMP-bd_C"/>
</dbReference>
<dbReference type="AlphaFoldDB" id="A0A5E4PHJ5"/>
<evidence type="ECO:0000256" key="9">
    <source>
        <dbReference type="ARBA" id="ARBA00022842"/>
    </source>
</evidence>
<comment type="pathway">
    <text evidence="3">Lipid metabolism; fatty acid beta-oxidation.</text>
</comment>
<reference evidence="17 18" key="1">
    <citation type="submission" date="2019-08" db="EMBL/GenBank/DDBJ databases">
        <authorList>
            <person name="Guy L."/>
        </authorList>
    </citation>
    <scope>NUCLEOTIDE SEQUENCE [LARGE SCALE GENOMIC DNA]</scope>
    <source>
        <strain evidence="17 18">SGT-108</strain>
    </source>
</reference>
<protein>
    <recommendedName>
        <fullName evidence="13">Long-chain-fatty-acid--CoA ligase</fullName>
        <ecNumber evidence="12">6.2.1.3</ecNumber>
    </recommendedName>
    <alternativeName>
        <fullName evidence="14">Long-chain acyl-CoA synthetase</fullName>
    </alternativeName>
</protein>
<evidence type="ECO:0000256" key="3">
    <source>
        <dbReference type="ARBA" id="ARBA00005005"/>
    </source>
</evidence>
<comment type="subcellular location">
    <subcellularLocation>
        <location evidence="2">Membrane</location>
        <topology evidence="2">Peripheral membrane protein</topology>
    </subcellularLocation>
</comment>
<evidence type="ECO:0000259" key="16">
    <source>
        <dbReference type="Pfam" id="PF13193"/>
    </source>
</evidence>
<dbReference type="FunFam" id="3.30.300.30:FF:000006">
    <property type="entry name" value="Long-chain-fatty-acid--CoA ligase FadD"/>
    <property type="match status" value="1"/>
</dbReference>
<evidence type="ECO:0000259" key="15">
    <source>
        <dbReference type="Pfam" id="PF00501"/>
    </source>
</evidence>
<sequence>MFIPHLTQAIHANSLAKMRVGAWDHSLISYRKELCVEKIWLKSYPQGVPAEINPDVYQSIPEFFETSCKMYGNDPAFYNLGQTLTYSQIEQYTRDFAAYLQQELKLKKGERVAIMLPNTLQYPIAMYGALRAGLIVVNVNPLYTADELVHQLNDAGASTLVVIANFAATVQAALPEIPALKNVIITNMGDMLKPLKGVIVDFVLKYVYKKIPSWSIPGAIAFKETLSKGRKHMFQPVPLVNQDIAFLQYTGGTTGIAKGAILTHRNLLANIEQAHAWFSTLLVKEKESVVTALPLYHIFSLTANCLYFAKIGGLNILITNPRDIPGMIKELAKFQFTAITGVNTLFNALMKNPGFASLDFSRMHLALGGGMAVQRIVAEKWQGITKAPLLEAYGLTETSPCVTINPANLTGFNGTIGLPVSSTDVCILDAEYRELPIGQAGELAVKGPQVMKGYWNKPEETAKAFTPDGWLLTGDIATIDEQGFLRLLERKKDMILVSGFNVYPNEIEDVLARLKGVHEVAVVAVPDESSGEVPKAFIVKDDPQLTDEDVVKYARAHLTPYKIPKYIEFVKDLPKTNVGKILRRALRDASGA</sequence>
<evidence type="ECO:0000256" key="4">
    <source>
        <dbReference type="ARBA" id="ARBA00006432"/>
    </source>
</evidence>
<evidence type="ECO:0000256" key="1">
    <source>
        <dbReference type="ARBA" id="ARBA00001946"/>
    </source>
</evidence>
<dbReference type="InterPro" id="IPR000873">
    <property type="entry name" value="AMP-dep_synth/lig_dom"/>
</dbReference>
<evidence type="ECO:0000256" key="6">
    <source>
        <dbReference type="ARBA" id="ARBA00022741"/>
    </source>
</evidence>
<dbReference type="Pfam" id="PF13193">
    <property type="entry name" value="AMP-binding_C"/>
    <property type="match status" value="1"/>
</dbReference>
<comment type="cofactor">
    <cofactor evidence="1">
        <name>Mg(2+)</name>
        <dbReference type="ChEBI" id="CHEBI:18420"/>
    </cofactor>
</comment>
<keyword evidence="9" id="KW-0460">Magnesium</keyword>
<dbReference type="PANTHER" id="PTHR43767:SF8">
    <property type="entry name" value="LONG-CHAIN-FATTY-ACID--COA LIGASE"/>
    <property type="match status" value="1"/>
</dbReference>
<dbReference type="Pfam" id="PF00501">
    <property type="entry name" value="AMP-binding"/>
    <property type="match status" value="1"/>
</dbReference>
<dbReference type="KEGG" id="asip:AQUSIP_13670"/>
<dbReference type="CDD" id="cd05936">
    <property type="entry name" value="FC-FACS_FadD_like"/>
    <property type="match status" value="1"/>
</dbReference>
<keyword evidence="5 17" id="KW-0436">Ligase</keyword>
<dbReference type="FunFam" id="3.40.50.12780:FF:000003">
    <property type="entry name" value="Long-chain-fatty-acid--CoA ligase FadD"/>
    <property type="match status" value="1"/>
</dbReference>
<keyword evidence="7" id="KW-0276">Fatty acid metabolism</keyword>
<evidence type="ECO:0000313" key="17">
    <source>
        <dbReference type="EMBL" id="VVC76065.1"/>
    </source>
</evidence>
<dbReference type="EMBL" id="LR699119">
    <property type="protein sequence ID" value="VVC76065.1"/>
    <property type="molecule type" value="Genomic_DNA"/>
</dbReference>
<keyword evidence="10" id="KW-0443">Lipid metabolism</keyword>
<feature type="domain" description="AMP-binding enzyme C-terminal" evidence="16">
    <location>
        <begin position="506"/>
        <end position="580"/>
    </location>
</feature>
<evidence type="ECO:0000256" key="7">
    <source>
        <dbReference type="ARBA" id="ARBA00022832"/>
    </source>
</evidence>
<feature type="domain" description="AMP-dependent synthetase/ligase" evidence="15">
    <location>
        <begin position="64"/>
        <end position="455"/>
    </location>
</feature>
<dbReference type="EC" id="6.2.1.3" evidence="12"/>
<name>A0A5E4PHJ5_9COXI</name>
<dbReference type="GO" id="GO:0005524">
    <property type="term" value="F:ATP binding"/>
    <property type="evidence" value="ECO:0007669"/>
    <property type="project" value="UniProtKB-KW"/>
</dbReference>
<dbReference type="Gene3D" id="3.30.300.30">
    <property type="match status" value="1"/>
</dbReference>
<dbReference type="Gene3D" id="2.30.38.10">
    <property type="entry name" value="Luciferase, Domain 3"/>
    <property type="match status" value="1"/>
</dbReference>
<evidence type="ECO:0000256" key="8">
    <source>
        <dbReference type="ARBA" id="ARBA00022840"/>
    </source>
</evidence>
<dbReference type="PROSITE" id="PS00455">
    <property type="entry name" value="AMP_BINDING"/>
    <property type="match status" value="1"/>
</dbReference>
<accession>A0A5E4PHJ5</accession>
<dbReference type="SUPFAM" id="SSF56801">
    <property type="entry name" value="Acetyl-CoA synthetase-like"/>
    <property type="match status" value="1"/>
</dbReference>
<evidence type="ECO:0000256" key="12">
    <source>
        <dbReference type="ARBA" id="ARBA00026121"/>
    </source>
</evidence>
<keyword evidence="18" id="KW-1185">Reference proteome</keyword>
<dbReference type="GO" id="GO:0016020">
    <property type="term" value="C:membrane"/>
    <property type="evidence" value="ECO:0007669"/>
    <property type="project" value="UniProtKB-SubCell"/>
</dbReference>
<dbReference type="InterPro" id="IPR020845">
    <property type="entry name" value="AMP-binding_CS"/>
</dbReference>
<dbReference type="Proteomes" id="UP000324194">
    <property type="component" value="Chromosome 1"/>
</dbReference>
<keyword evidence="6" id="KW-0547">Nucleotide-binding</keyword>
<organism evidence="17 18">
    <name type="scientific">Aquicella siphonis</name>
    <dbReference type="NCBI Taxonomy" id="254247"/>
    <lineage>
        <taxon>Bacteria</taxon>
        <taxon>Pseudomonadati</taxon>
        <taxon>Pseudomonadota</taxon>
        <taxon>Gammaproteobacteria</taxon>
        <taxon>Legionellales</taxon>
        <taxon>Coxiellaceae</taxon>
        <taxon>Aquicella</taxon>
    </lineage>
</organism>
<evidence type="ECO:0000256" key="14">
    <source>
        <dbReference type="ARBA" id="ARBA00042773"/>
    </source>
</evidence>
<dbReference type="InterPro" id="IPR045851">
    <property type="entry name" value="AMP-bd_C_sf"/>
</dbReference>
<keyword evidence="8" id="KW-0067">ATP-binding</keyword>
<evidence type="ECO:0000256" key="5">
    <source>
        <dbReference type="ARBA" id="ARBA00022598"/>
    </source>
</evidence>
<evidence type="ECO:0000256" key="11">
    <source>
        <dbReference type="ARBA" id="ARBA00023136"/>
    </source>
</evidence>
<evidence type="ECO:0000256" key="2">
    <source>
        <dbReference type="ARBA" id="ARBA00004170"/>
    </source>
</evidence>
<comment type="similarity">
    <text evidence="4">Belongs to the ATP-dependent AMP-binding enzyme family.</text>
</comment>
<evidence type="ECO:0000256" key="13">
    <source>
        <dbReference type="ARBA" id="ARBA00039545"/>
    </source>
</evidence>